<organism evidence="14 15">
    <name type="scientific">Tessaracoccus oleiagri</name>
    <dbReference type="NCBI Taxonomy" id="686624"/>
    <lineage>
        <taxon>Bacteria</taxon>
        <taxon>Bacillati</taxon>
        <taxon>Actinomycetota</taxon>
        <taxon>Actinomycetes</taxon>
        <taxon>Propionibacteriales</taxon>
        <taxon>Propionibacteriaceae</taxon>
        <taxon>Tessaracoccus</taxon>
    </lineage>
</organism>
<proteinExistence type="inferred from homology"/>
<dbReference type="Gene3D" id="3.30.70.120">
    <property type="match status" value="1"/>
</dbReference>
<evidence type="ECO:0000256" key="5">
    <source>
        <dbReference type="ARBA" id="ARBA00020998"/>
    </source>
</evidence>
<comment type="cofactor">
    <cofactor evidence="11">
        <name>Mg(2+)</name>
        <dbReference type="ChEBI" id="CHEBI:18420"/>
    </cofactor>
</comment>
<keyword evidence="11" id="KW-0479">Metal-binding</keyword>
<gene>
    <name evidence="11" type="primary">hisG</name>
    <name evidence="14" type="ORF">SAMN04488242_1030</name>
</gene>
<feature type="domain" description="ATP phosphoribosyltransferase catalytic" evidence="12">
    <location>
        <begin position="54"/>
        <end position="206"/>
    </location>
</feature>
<dbReference type="HAMAP" id="MF_00079">
    <property type="entry name" value="HisG_Long"/>
    <property type="match status" value="1"/>
</dbReference>
<comment type="subcellular location">
    <subcellularLocation>
        <location evidence="11">Cytoplasm</location>
    </subcellularLocation>
</comment>
<dbReference type="OrthoDB" id="9801867at2"/>
<dbReference type="Gene3D" id="3.40.190.10">
    <property type="entry name" value="Periplasmic binding protein-like II"/>
    <property type="match status" value="2"/>
</dbReference>
<dbReference type="GO" id="GO:0000105">
    <property type="term" value="P:L-histidine biosynthetic process"/>
    <property type="evidence" value="ECO:0007669"/>
    <property type="project" value="UniProtKB-UniRule"/>
</dbReference>
<evidence type="ECO:0000256" key="9">
    <source>
        <dbReference type="ARBA" id="ARBA00023102"/>
    </source>
</evidence>
<evidence type="ECO:0000256" key="7">
    <source>
        <dbReference type="ARBA" id="ARBA00022676"/>
    </source>
</evidence>
<evidence type="ECO:0000313" key="14">
    <source>
        <dbReference type="EMBL" id="SDL32453.1"/>
    </source>
</evidence>
<dbReference type="AlphaFoldDB" id="A0A1G9J5F2"/>
<dbReference type="Proteomes" id="UP000199475">
    <property type="component" value="Unassembled WGS sequence"/>
</dbReference>
<comment type="similarity">
    <text evidence="3 11">Belongs to the ATP phosphoribosyltransferase family. Long subfamily.</text>
</comment>
<name>A0A1G9J5F2_9ACTN</name>
<dbReference type="InterPro" id="IPR015867">
    <property type="entry name" value="N-reg_PII/ATP_PRibTrfase_C"/>
</dbReference>
<keyword evidence="6 11" id="KW-0028">Amino-acid biosynthesis</keyword>
<dbReference type="PANTHER" id="PTHR21403:SF8">
    <property type="entry name" value="ATP PHOSPHORIBOSYLTRANSFERASE"/>
    <property type="match status" value="1"/>
</dbReference>
<dbReference type="Pfam" id="PF01634">
    <property type="entry name" value="HisG"/>
    <property type="match status" value="1"/>
</dbReference>
<dbReference type="EC" id="2.4.2.17" evidence="4 11"/>
<dbReference type="InterPro" id="IPR001348">
    <property type="entry name" value="ATP_PRibTrfase_HisG"/>
</dbReference>
<comment type="function">
    <text evidence="10 11">Catalyzes the condensation of ATP and 5-phosphoribose 1-diphosphate to form N'-(5'-phosphoribosyl)-ATP (PR-ATP). Has a crucial role in the pathway because the rate of histidine biosynthesis seems to be controlled primarily by regulation of HisG enzymatic activity.</text>
</comment>
<dbReference type="PANTHER" id="PTHR21403">
    <property type="entry name" value="ATP PHOSPHORIBOSYLTRANSFERASE ATP-PRTASE"/>
    <property type="match status" value="1"/>
</dbReference>
<evidence type="ECO:0000256" key="1">
    <source>
        <dbReference type="ARBA" id="ARBA00000915"/>
    </source>
</evidence>
<accession>A0A1G9J5F2</accession>
<dbReference type="InterPro" id="IPR020621">
    <property type="entry name" value="ATP-PRT_HisG_long"/>
</dbReference>
<dbReference type="GO" id="GO:0003879">
    <property type="term" value="F:ATP phosphoribosyltransferase activity"/>
    <property type="evidence" value="ECO:0007669"/>
    <property type="project" value="UniProtKB-UniRule"/>
</dbReference>
<dbReference type="STRING" id="686624.SAMN04488242_1030"/>
<evidence type="ECO:0000256" key="10">
    <source>
        <dbReference type="ARBA" id="ARBA00024861"/>
    </source>
</evidence>
<keyword evidence="8 11" id="KW-0808">Transferase</keyword>
<dbReference type="EMBL" id="FNGP01000002">
    <property type="protein sequence ID" value="SDL32453.1"/>
    <property type="molecule type" value="Genomic_DNA"/>
</dbReference>
<evidence type="ECO:0000256" key="2">
    <source>
        <dbReference type="ARBA" id="ARBA00004667"/>
    </source>
</evidence>
<dbReference type="Pfam" id="PF08029">
    <property type="entry name" value="HisG_C"/>
    <property type="match status" value="1"/>
</dbReference>
<dbReference type="GO" id="GO:0005737">
    <property type="term" value="C:cytoplasm"/>
    <property type="evidence" value="ECO:0007669"/>
    <property type="project" value="UniProtKB-SubCell"/>
</dbReference>
<dbReference type="NCBIfam" id="TIGR00070">
    <property type="entry name" value="hisG"/>
    <property type="match status" value="1"/>
</dbReference>
<evidence type="ECO:0000256" key="3">
    <source>
        <dbReference type="ARBA" id="ARBA00007955"/>
    </source>
</evidence>
<keyword evidence="15" id="KW-1185">Reference proteome</keyword>
<keyword evidence="7 11" id="KW-0328">Glycosyltransferase</keyword>
<sequence>MSEPALLRVAVPNKGALAEAARDMLIAAGYRQRTDPKELTLIDMDHEVEFYYLRPRDIAVYVGRGDLDVGITGRDMLLDSRASAVEVMALGFGGSKFRFAAPSGSGIDEDSLEGKRIATSYAGLLQGYLDDRGINAEIVSLDGAVESAIRLGVAEIVADVVDTGTTLRKAGLELFGDPICFSEAVLIQRADHEESASIDGLKTRLNSVMVAQNYFMMDYNVSQADLDATIALAPGVDGPTVSSLARDGWLAVRALVPRKGAHRLMDRMYDAGARGILLTELAACRL</sequence>
<comment type="activity regulation">
    <text evidence="11">Feedback inhibited by histidine.</text>
</comment>
<keyword evidence="11" id="KW-0067">ATP-binding</keyword>
<dbReference type="RefSeq" id="WP_093249634.1">
    <property type="nucleotide sequence ID" value="NZ_FNGP01000002.1"/>
</dbReference>
<feature type="domain" description="Histidine biosynthesis HisG C-terminal" evidence="13">
    <location>
        <begin position="211"/>
        <end position="281"/>
    </location>
</feature>
<evidence type="ECO:0000256" key="8">
    <source>
        <dbReference type="ARBA" id="ARBA00022679"/>
    </source>
</evidence>
<dbReference type="SUPFAM" id="SSF53850">
    <property type="entry name" value="Periplasmic binding protein-like II"/>
    <property type="match status" value="1"/>
</dbReference>
<dbReference type="InterPro" id="IPR018198">
    <property type="entry name" value="ATP_PRibTrfase_CS"/>
</dbReference>
<dbReference type="InterPro" id="IPR011322">
    <property type="entry name" value="N-reg_PII-like_a/b"/>
</dbReference>
<dbReference type="InterPro" id="IPR013820">
    <property type="entry name" value="ATP_PRibTrfase_cat"/>
</dbReference>
<evidence type="ECO:0000256" key="4">
    <source>
        <dbReference type="ARBA" id="ARBA00011946"/>
    </source>
</evidence>
<dbReference type="NCBIfam" id="TIGR03455">
    <property type="entry name" value="HisG_C-term"/>
    <property type="match status" value="1"/>
</dbReference>
<protein>
    <recommendedName>
        <fullName evidence="5 11">ATP phosphoribosyltransferase</fullName>
        <shortName evidence="11">ATP-PRT</shortName>
        <shortName evidence="11">ATP-PRTase</shortName>
        <ecNumber evidence="4 11">2.4.2.17</ecNumber>
    </recommendedName>
</protein>
<evidence type="ECO:0000313" key="15">
    <source>
        <dbReference type="Proteomes" id="UP000199475"/>
    </source>
</evidence>
<reference evidence="14 15" key="1">
    <citation type="submission" date="2016-10" db="EMBL/GenBank/DDBJ databases">
        <authorList>
            <person name="de Groot N.N."/>
        </authorList>
    </citation>
    <scope>NUCLEOTIDE SEQUENCE [LARGE SCALE GENOMIC DNA]</scope>
    <source>
        <strain evidence="14 15">CGMCC 1.9159</strain>
    </source>
</reference>
<keyword evidence="11" id="KW-0460">Magnesium</keyword>
<dbReference type="UniPathway" id="UPA00031">
    <property type="reaction ID" value="UER00006"/>
</dbReference>
<dbReference type="GO" id="GO:0000287">
    <property type="term" value="F:magnesium ion binding"/>
    <property type="evidence" value="ECO:0007669"/>
    <property type="project" value="UniProtKB-UniRule"/>
</dbReference>
<dbReference type="InterPro" id="IPR013115">
    <property type="entry name" value="HisG_C"/>
</dbReference>
<evidence type="ECO:0000259" key="13">
    <source>
        <dbReference type="Pfam" id="PF08029"/>
    </source>
</evidence>
<dbReference type="SUPFAM" id="SSF54913">
    <property type="entry name" value="GlnB-like"/>
    <property type="match status" value="1"/>
</dbReference>
<dbReference type="GO" id="GO:0005524">
    <property type="term" value="F:ATP binding"/>
    <property type="evidence" value="ECO:0007669"/>
    <property type="project" value="UniProtKB-KW"/>
</dbReference>
<comment type="catalytic activity">
    <reaction evidence="1 11">
        <text>1-(5-phospho-beta-D-ribosyl)-ATP + diphosphate = 5-phospho-alpha-D-ribose 1-diphosphate + ATP</text>
        <dbReference type="Rhea" id="RHEA:18473"/>
        <dbReference type="ChEBI" id="CHEBI:30616"/>
        <dbReference type="ChEBI" id="CHEBI:33019"/>
        <dbReference type="ChEBI" id="CHEBI:58017"/>
        <dbReference type="ChEBI" id="CHEBI:73183"/>
        <dbReference type="EC" id="2.4.2.17"/>
    </reaction>
</comment>
<evidence type="ECO:0000259" key="12">
    <source>
        <dbReference type="Pfam" id="PF01634"/>
    </source>
</evidence>
<keyword evidence="9 11" id="KW-0368">Histidine biosynthesis</keyword>
<comment type="pathway">
    <text evidence="2 11">Amino-acid biosynthesis; L-histidine biosynthesis; L-histidine from 5-phospho-alpha-D-ribose 1-diphosphate: step 1/9.</text>
</comment>
<evidence type="ECO:0000256" key="11">
    <source>
        <dbReference type="HAMAP-Rule" id="MF_00079"/>
    </source>
</evidence>
<keyword evidence="11" id="KW-0547">Nucleotide-binding</keyword>
<keyword evidence="11" id="KW-0963">Cytoplasm</keyword>
<evidence type="ECO:0000256" key="6">
    <source>
        <dbReference type="ARBA" id="ARBA00022605"/>
    </source>
</evidence>
<dbReference type="PROSITE" id="PS01316">
    <property type="entry name" value="ATP_P_PHORIBOSYLTR"/>
    <property type="match status" value="1"/>
</dbReference>